<accession>A0A4R1NNH9</accession>
<feature type="region of interest" description="Disordered" evidence="1">
    <location>
        <begin position="127"/>
        <end position="148"/>
    </location>
</feature>
<dbReference type="Proteomes" id="UP000294555">
    <property type="component" value="Unassembled WGS sequence"/>
</dbReference>
<feature type="compositionally biased region" description="Low complexity" evidence="1">
    <location>
        <begin position="137"/>
        <end position="148"/>
    </location>
</feature>
<dbReference type="AlphaFoldDB" id="A0A4R1NNH9"/>
<evidence type="ECO:0000313" key="3">
    <source>
        <dbReference type="Proteomes" id="UP000294555"/>
    </source>
</evidence>
<sequence length="243" mass="26510">MVFSFIKKTVALASADRIAQAASSQEAFDNGKGTAFSVPEIIELYFHKYGSTQKKFDYHSSPKLYIGYVKIPGKDEFLSVILIQPKGSIAVSFHPDALYSNDLFGLMAKKAFADKIADGLIQSLNKPGPGFEEKTTSPQPSQGLPLPSTKQQAVDAIPVQQRSFVLKAAESEFNRRATGLFDAAKSDVANEDDAILAMADIAMLRGPIAVASLNGGCTLETYENALDKLSQIEKKWERWALKL</sequence>
<name>A0A4R1NNH9_9GAMM</name>
<proteinExistence type="predicted"/>
<protein>
    <submittedName>
        <fullName evidence="2">Uncharacterized protein</fullName>
    </submittedName>
</protein>
<keyword evidence="3" id="KW-1185">Reference proteome</keyword>
<dbReference type="EMBL" id="SJOI01000001">
    <property type="protein sequence ID" value="TCL06276.1"/>
    <property type="molecule type" value="Genomic_DNA"/>
</dbReference>
<evidence type="ECO:0000313" key="2">
    <source>
        <dbReference type="EMBL" id="TCL06276.1"/>
    </source>
</evidence>
<evidence type="ECO:0000256" key="1">
    <source>
        <dbReference type="SAM" id="MobiDB-lite"/>
    </source>
</evidence>
<reference evidence="2 3" key="1">
    <citation type="submission" date="2019-02" db="EMBL/GenBank/DDBJ databases">
        <title>Investigation of anaerobic lignin degradation for improved lignocellulosic biofuels.</title>
        <authorList>
            <person name="Deangelis K."/>
        </authorList>
    </citation>
    <scope>NUCLEOTIDE SEQUENCE [LARGE SCALE GENOMIC DNA]</scope>
    <source>
        <strain evidence="2 3">159R</strain>
    </source>
</reference>
<gene>
    <name evidence="2" type="ORF">EZJ58_4515</name>
</gene>
<comment type="caution">
    <text evidence="2">The sequence shown here is derived from an EMBL/GenBank/DDBJ whole genome shotgun (WGS) entry which is preliminary data.</text>
</comment>
<organism evidence="2 3">
    <name type="scientific">Sodalis ligni</name>
    <dbReference type="NCBI Taxonomy" id="2697027"/>
    <lineage>
        <taxon>Bacteria</taxon>
        <taxon>Pseudomonadati</taxon>
        <taxon>Pseudomonadota</taxon>
        <taxon>Gammaproteobacteria</taxon>
        <taxon>Enterobacterales</taxon>
        <taxon>Bruguierivoracaceae</taxon>
        <taxon>Sodalis</taxon>
    </lineage>
</organism>